<sequence length="117" mass="12589">MISGTPRGRRLRRPDGSPGAERLGGSPHARKPTARGLHRGRQLRQPHGSTGVGTQDAAREEGIQPTGVEPDDPSAGKRQPRTPWPVTRMGVSRQSHRLSVSGRSLKGAPSSRRYAMA</sequence>
<dbReference type="EMBL" id="BNED01000005">
    <property type="protein sequence ID" value="GHI78075.1"/>
    <property type="molecule type" value="Genomic_DNA"/>
</dbReference>
<protein>
    <submittedName>
        <fullName evidence="2">Uncharacterized protein</fullName>
    </submittedName>
</protein>
<reference evidence="3" key="1">
    <citation type="submission" date="2023-07" db="EMBL/GenBank/DDBJ databases">
        <title>Whole genome shotgun sequence of Streptomyces spororaveus NBRC 15456.</title>
        <authorList>
            <person name="Komaki H."/>
            <person name="Tamura T."/>
        </authorList>
    </citation>
    <scope>NUCLEOTIDE SEQUENCE [LARGE SCALE GENOMIC DNA]</scope>
    <source>
        <strain evidence="3">NBRC 15456</strain>
    </source>
</reference>
<feature type="compositionally biased region" description="Basic residues" evidence="1">
    <location>
        <begin position="28"/>
        <end position="44"/>
    </location>
</feature>
<keyword evidence="3" id="KW-1185">Reference proteome</keyword>
<comment type="caution">
    <text evidence="2">The sequence shown here is derived from an EMBL/GenBank/DDBJ whole genome shotgun (WGS) entry which is preliminary data.</text>
</comment>
<proteinExistence type="predicted"/>
<feature type="region of interest" description="Disordered" evidence="1">
    <location>
        <begin position="1"/>
        <end position="117"/>
    </location>
</feature>
<accession>A0ABQ3TDP6</accession>
<organism evidence="2 3">
    <name type="scientific">Streptomyces spororaveus</name>
    <dbReference type="NCBI Taxonomy" id="284039"/>
    <lineage>
        <taxon>Bacteria</taxon>
        <taxon>Bacillati</taxon>
        <taxon>Actinomycetota</taxon>
        <taxon>Actinomycetes</taxon>
        <taxon>Kitasatosporales</taxon>
        <taxon>Streptomycetaceae</taxon>
        <taxon>Streptomyces</taxon>
    </lineage>
</organism>
<name>A0ABQ3TDP6_9ACTN</name>
<dbReference type="Proteomes" id="UP000608522">
    <property type="component" value="Unassembled WGS sequence"/>
</dbReference>
<evidence type="ECO:0000313" key="3">
    <source>
        <dbReference type="Proteomes" id="UP000608522"/>
    </source>
</evidence>
<evidence type="ECO:0000313" key="2">
    <source>
        <dbReference type="EMBL" id="GHI78075.1"/>
    </source>
</evidence>
<evidence type="ECO:0000256" key="1">
    <source>
        <dbReference type="SAM" id="MobiDB-lite"/>
    </source>
</evidence>
<gene>
    <name evidence="2" type="ORF">Sspor_36360</name>
</gene>